<evidence type="ECO:0000313" key="2">
    <source>
        <dbReference type="Proteomes" id="UP000688137"/>
    </source>
</evidence>
<name>A0A8S1NJN6_PARPR</name>
<dbReference type="Proteomes" id="UP000688137">
    <property type="component" value="Unassembled WGS sequence"/>
</dbReference>
<organism evidence="1 2">
    <name type="scientific">Paramecium primaurelia</name>
    <dbReference type="NCBI Taxonomy" id="5886"/>
    <lineage>
        <taxon>Eukaryota</taxon>
        <taxon>Sar</taxon>
        <taxon>Alveolata</taxon>
        <taxon>Ciliophora</taxon>
        <taxon>Intramacronucleata</taxon>
        <taxon>Oligohymenophorea</taxon>
        <taxon>Peniculida</taxon>
        <taxon>Parameciidae</taxon>
        <taxon>Paramecium</taxon>
    </lineage>
</organism>
<evidence type="ECO:0000313" key="1">
    <source>
        <dbReference type="EMBL" id="CAD8093417.1"/>
    </source>
</evidence>
<reference evidence="1" key="1">
    <citation type="submission" date="2021-01" db="EMBL/GenBank/DDBJ databases">
        <authorList>
            <consortium name="Genoscope - CEA"/>
            <person name="William W."/>
        </authorList>
    </citation>
    <scope>NUCLEOTIDE SEQUENCE</scope>
</reference>
<keyword evidence="2" id="KW-1185">Reference proteome</keyword>
<gene>
    <name evidence="1" type="ORF">PPRIM_AZ9-3.1.T0930063</name>
</gene>
<protein>
    <submittedName>
        <fullName evidence="1">Uncharacterized protein</fullName>
    </submittedName>
</protein>
<sequence>MFAYRRMLSGGVLSPLTKISIDLTLLSASLFLSSKIGVTSVMRDLVPLRKKLLNEPDVDYLRHLLSKYHKFDFYKENEFTLYHDVLTASEFKEWKELHKFDVTKF</sequence>
<proteinExistence type="predicted"/>
<comment type="caution">
    <text evidence="1">The sequence shown here is derived from an EMBL/GenBank/DDBJ whole genome shotgun (WGS) entry which is preliminary data.</text>
</comment>
<dbReference type="OMA" id="MFAYRRM"/>
<dbReference type="AlphaFoldDB" id="A0A8S1NJN6"/>
<dbReference type="EMBL" id="CAJJDM010000096">
    <property type="protein sequence ID" value="CAD8093417.1"/>
    <property type="molecule type" value="Genomic_DNA"/>
</dbReference>
<accession>A0A8S1NJN6</accession>